<feature type="transmembrane region" description="Helical" evidence="1">
    <location>
        <begin position="19"/>
        <end position="40"/>
    </location>
</feature>
<dbReference type="Proteomes" id="UP001227230">
    <property type="component" value="Chromosome 3"/>
</dbReference>
<gene>
    <name evidence="2" type="ORF">VitviT2T_002983</name>
</gene>
<dbReference type="EMBL" id="CP126650">
    <property type="protein sequence ID" value="WJZ83288.1"/>
    <property type="molecule type" value="Genomic_DNA"/>
</dbReference>
<feature type="transmembrane region" description="Helical" evidence="1">
    <location>
        <begin position="143"/>
        <end position="165"/>
    </location>
</feature>
<evidence type="ECO:0000313" key="3">
    <source>
        <dbReference type="Proteomes" id="UP001227230"/>
    </source>
</evidence>
<reference evidence="2 3" key="1">
    <citation type="journal article" date="2023" name="Hortic Res">
        <title>The complete reference genome for grapevine (Vitis vinifera L.) genetics and breeding.</title>
        <authorList>
            <person name="Shi X."/>
            <person name="Cao S."/>
            <person name="Wang X."/>
            <person name="Huang S."/>
            <person name="Wang Y."/>
            <person name="Liu Z."/>
            <person name="Liu W."/>
            <person name="Leng X."/>
            <person name="Peng Y."/>
            <person name="Wang N."/>
            <person name="Wang Y."/>
            <person name="Ma Z."/>
            <person name="Xu X."/>
            <person name="Zhang F."/>
            <person name="Xue H."/>
            <person name="Zhong H."/>
            <person name="Wang Y."/>
            <person name="Zhang K."/>
            <person name="Velt A."/>
            <person name="Avia K."/>
            <person name="Holtgrawe D."/>
            <person name="Grimplet J."/>
            <person name="Matus J.T."/>
            <person name="Ware D."/>
            <person name="Wu X."/>
            <person name="Wang H."/>
            <person name="Liu C."/>
            <person name="Fang Y."/>
            <person name="Rustenholz C."/>
            <person name="Cheng Z."/>
            <person name="Xiao H."/>
            <person name="Zhou Y."/>
        </authorList>
    </citation>
    <scope>NUCLEOTIDE SEQUENCE [LARGE SCALE GENOMIC DNA]</scope>
    <source>
        <strain evidence="3">cv. Pinot noir / PN40024</strain>
        <tissue evidence="2">Leaf</tissue>
    </source>
</reference>
<keyword evidence="1" id="KW-0812">Transmembrane</keyword>
<protein>
    <submittedName>
        <fullName evidence="2">Uncharacterized protein</fullName>
    </submittedName>
</protein>
<sequence length="229" mass="25440">MEDEAGWAKKMIQKDMLRIAASVIPIFLLLWTIQAGIKLATDPGNEAKYNQFALLIGVVTITFGTIYFIIGLGIVADLVLGWSGRLRGMEDKKTAVHQGSNTNSLDEILQFYYVVLLFPKNLTPTTGEAARETKTTQKDTGRLAATVITMFMLLWAIFTGFRLVTEPTRRDGRYSGLAFSIGVVAIVFGFVYFIIGLAILAELVLNILDELQKNERKESNIHIDCSIDV</sequence>
<accession>A0ABY9BLB2</accession>
<evidence type="ECO:0000313" key="2">
    <source>
        <dbReference type="EMBL" id="WJZ83288.1"/>
    </source>
</evidence>
<organism evidence="2 3">
    <name type="scientific">Vitis vinifera</name>
    <name type="common">Grape</name>
    <dbReference type="NCBI Taxonomy" id="29760"/>
    <lineage>
        <taxon>Eukaryota</taxon>
        <taxon>Viridiplantae</taxon>
        <taxon>Streptophyta</taxon>
        <taxon>Embryophyta</taxon>
        <taxon>Tracheophyta</taxon>
        <taxon>Spermatophyta</taxon>
        <taxon>Magnoliopsida</taxon>
        <taxon>eudicotyledons</taxon>
        <taxon>Gunneridae</taxon>
        <taxon>Pentapetalae</taxon>
        <taxon>rosids</taxon>
        <taxon>Vitales</taxon>
        <taxon>Vitaceae</taxon>
        <taxon>Viteae</taxon>
        <taxon>Vitis</taxon>
    </lineage>
</organism>
<keyword evidence="3" id="KW-1185">Reference proteome</keyword>
<proteinExistence type="predicted"/>
<feature type="transmembrane region" description="Helical" evidence="1">
    <location>
        <begin position="177"/>
        <end position="208"/>
    </location>
</feature>
<name>A0ABY9BLB2_VITVI</name>
<feature type="transmembrane region" description="Helical" evidence="1">
    <location>
        <begin position="52"/>
        <end position="80"/>
    </location>
</feature>
<evidence type="ECO:0000256" key="1">
    <source>
        <dbReference type="SAM" id="Phobius"/>
    </source>
</evidence>
<keyword evidence="1" id="KW-1133">Transmembrane helix</keyword>
<keyword evidence="1" id="KW-0472">Membrane</keyword>